<keyword evidence="1 6" id="KW-0547">Nucleotide-binding</keyword>
<dbReference type="PANTHER" id="PTHR10887:SF341">
    <property type="entry name" value="NFX1-TYPE ZINC FINGER-CONTAINING PROTEIN 1"/>
    <property type="match status" value="1"/>
</dbReference>
<name>A0A9P6VLE6_9HELO</name>
<dbReference type="PANTHER" id="PTHR10887">
    <property type="entry name" value="DNA2/NAM7 HELICASE FAMILY"/>
    <property type="match status" value="1"/>
</dbReference>
<feature type="region of interest" description="Disordered" evidence="2">
    <location>
        <begin position="1248"/>
        <end position="1288"/>
    </location>
</feature>
<comment type="caution">
    <text evidence="6">The sequence shown here is derived from an EMBL/GenBank/DDBJ whole genome shotgun (WGS) entry which is preliminary data.</text>
</comment>
<feature type="compositionally biased region" description="Polar residues" evidence="2">
    <location>
        <begin position="1253"/>
        <end position="1269"/>
    </location>
</feature>
<feature type="compositionally biased region" description="Polar residues" evidence="2">
    <location>
        <begin position="1279"/>
        <end position="1288"/>
    </location>
</feature>
<dbReference type="CDD" id="cd18808">
    <property type="entry name" value="SF1_C_Upf1"/>
    <property type="match status" value="1"/>
</dbReference>
<dbReference type="InterPro" id="IPR047187">
    <property type="entry name" value="SF1_C_Upf1"/>
</dbReference>
<feature type="compositionally biased region" description="Low complexity" evidence="2">
    <location>
        <begin position="1143"/>
        <end position="1157"/>
    </location>
</feature>
<feature type="compositionally biased region" description="Low complexity" evidence="2">
    <location>
        <begin position="1086"/>
        <end position="1095"/>
    </location>
</feature>
<evidence type="ECO:0000259" key="5">
    <source>
        <dbReference type="Pfam" id="PF25396"/>
    </source>
</evidence>
<feature type="compositionally biased region" description="Basic and acidic residues" evidence="2">
    <location>
        <begin position="1106"/>
        <end position="1127"/>
    </location>
</feature>
<keyword evidence="1 6" id="KW-0067">ATP-binding</keyword>
<dbReference type="Pfam" id="PF13087">
    <property type="entry name" value="AAA_12"/>
    <property type="match status" value="1"/>
</dbReference>
<proteinExistence type="predicted"/>
<dbReference type="GO" id="GO:0004386">
    <property type="term" value="F:helicase activity"/>
    <property type="evidence" value="ECO:0007669"/>
    <property type="project" value="UniProtKB-KW"/>
</dbReference>
<evidence type="ECO:0000313" key="6">
    <source>
        <dbReference type="EMBL" id="KAG0650451.1"/>
    </source>
</evidence>
<dbReference type="GO" id="GO:0031380">
    <property type="term" value="C:nuclear RNA-directed RNA polymerase complex"/>
    <property type="evidence" value="ECO:0007669"/>
    <property type="project" value="TreeGrafter"/>
</dbReference>
<evidence type="ECO:0000259" key="3">
    <source>
        <dbReference type="Pfam" id="PF13086"/>
    </source>
</evidence>
<feature type="domain" description="DNA2/NAM7 helicase helicase" evidence="3">
    <location>
        <begin position="321"/>
        <end position="708"/>
    </location>
</feature>
<reference evidence="6" key="1">
    <citation type="submission" date="2019-07" db="EMBL/GenBank/DDBJ databases">
        <title>Hyphodiscus hymeniophilus genome sequencing and assembly.</title>
        <authorList>
            <person name="Kramer G."/>
            <person name="Nodwell J."/>
        </authorList>
    </citation>
    <scope>NUCLEOTIDE SEQUENCE</scope>
    <source>
        <strain evidence="6">ATCC 34498</strain>
    </source>
</reference>
<keyword evidence="1 6" id="KW-0378">Hydrolase</keyword>
<dbReference type="Pfam" id="PF25396">
    <property type="entry name" value="ZNFX1"/>
    <property type="match status" value="1"/>
</dbReference>
<evidence type="ECO:0000259" key="4">
    <source>
        <dbReference type="Pfam" id="PF13087"/>
    </source>
</evidence>
<feature type="region of interest" description="Disordered" evidence="2">
    <location>
        <begin position="1083"/>
        <end position="1161"/>
    </location>
</feature>
<organism evidence="6 7">
    <name type="scientific">Hyphodiscus hymeniophilus</name>
    <dbReference type="NCBI Taxonomy" id="353542"/>
    <lineage>
        <taxon>Eukaryota</taxon>
        <taxon>Fungi</taxon>
        <taxon>Dikarya</taxon>
        <taxon>Ascomycota</taxon>
        <taxon>Pezizomycotina</taxon>
        <taxon>Leotiomycetes</taxon>
        <taxon>Helotiales</taxon>
        <taxon>Hyphodiscaceae</taxon>
        <taxon>Hyphodiscus</taxon>
    </lineage>
</organism>
<dbReference type="InterPro" id="IPR027417">
    <property type="entry name" value="P-loop_NTPase"/>
</dbReference>
<feature type="domain" description="ZNFX1" evidence="5">
    <location>
        <begin position="125"/>
        <end position="232"/>
    </location>
</feature>
<evidence type="ECO:0000256" key="2">
    <source>
        <dbReference type="SAM" id="MobiDB-lite"/>
    </source>
</evidence>
<dbReference type="GO" id="GO:0031048">
    <property type="term" value="P:regulatory ncRNA-mediated heterochromatin formation"/>
    <property type="evidence" value="ECO:0007669"/>
    <property type="project" value="TreeGrafter"/>
</dbReference>
<dbReference type="Proteomes" id="UP000785200">
    <property type="component" value="Unassembled WGS sequence"/>
</dbReference>
<feature type="non-terminal residue" evidence="6">
    <location>
        <position position="1349"/>
    </location>
</feature>
<evidence type="ECO:0000313" key="7">
    <source>
        <dbReference type="Proteomes" id="UP000785200"/>
    </source>
</evidence>
<dbReference type="EMBL" id="VNKQ01000006">
    <property type="protein sequence ID" value="KAG0650451.1"/>
    <property type="molecule type" value="Genomic_DNA"/>
</dbReference>
<sequence length="1349" mass="150659">IIEMVSPQEVCVAERIIRDHVLRNYEQPTTVDEEWRDLPEIPKKSEILPEEAETIRNDFFVEAWDAYQKEPLYDPNLPQNIINGPWPSKEAYIAAHYQIIREDAIAGLRNTVNGFKREPRMDDDNLTHVYTHVHFKGMVLSNSGPAFRIEFSHERAGKQIRWQQSNRLQQGTMVALSPMDNSFRSVCKVAIVAARPFEGGLDQNPPQIDLFWGDICDTVFDPAESYVMVEARTGYFEASRHMLVALQKLRTEKFHLSKHLAELNQDIGAPEWLEKQRFLNLTSLIQQDLTSTTPIPAEEELALVNADILEGFPKIPSSGMDVSQLQACERMITKKVSIVQGPPGTGKTFTSVSALRILIENMDRDSPPIIISAQTNHALDQLMNHILAFEPNVLRLGGRSDKENIEVRKRTLHSLRSTTKEAPNCYRGMKPVKIAMEKIQRQIQETMDPLITESILSVETLFQAGIITEAQKKSLDGQGVDDDEIWANTNSLGNNAEYLNALHQWLGSNLIPMPHAPLVNHGLPMEESDLEFEQLREFEEENEHSPEDKGLDALSGVMIAFGRTMTSRCPPAAEDRKIKKFLASKKDLYEIPPGMRGQVYRYFEKQLNKMILAKLKEHLKQYKSAVDNIQIAKSKWLNNFRLIKHLGIKVIGCTTTGMSKYRGLLAALQPRCLLVEEAAETLEGTVMAGMFESLEQLILVGDHKQLQANANIRDLMVAPYHLSISMFERLVGNSIGFTMLNQQRRMIPDVRKLLCIEPDPFYKNLHDHPSVLDRKANRVPVPGMGGKDTYFFHHNWPELKSSDMSQCNPDEADMIVEFFNYLVLNGVPCSKITVLTFYNGQRKTILQALKRHHSLGSNTYFNVFTVDSYQGEENDVILLSLVRSNDRASIGFLDSKNRLVVALSRARRGLYIFGNSITLTTEEMPYGEDLEGYVRDPIWHGIIHQMRRTARFDLDGGLPVTCSNHNRLTRVYDAGGWDRLAGGGCDQPCAGSLACGHMCPYPCHPFDHSQILCTIACTKTLKCGHGCSGQCAEDCYCAVAECRNVLGSSEGYNEQGGHDLPFAGDVTWGSPTKNGKIGRNLVAQQPRPAASSASPEKSIYGSRNIKKTEKAGSLRREFSGRGLERDLSTGNRFRRPDVLSQRNYSSSANNSPSKPSNIGSWKAWDARKADKEANDERVRMAALPPKFDAASLVYNDTYRAVTIDEKGVRVKNPQSSSTTIIPRIDPSFLDPKSKSIMAAPATLLRLPSEKAKGSSTPLPGGPSTQTNANRRVGMGDSESGLSGATTTKISPGMNDAILLLSPFITPAESTTERISRLSIDDLHGLKIVPDTFGTAEDLDEFEKLLCGGI</sequence>
<protein>
    <submittedName>
        <fullName evidence="6">Helicase required for RNAi-mediated heterochromatin assembly 1</fullName>
    </submittedName>
</protein>
<dbReference type="OrthoDB" id="409395at2759"/>
<keyword evidence="7" id="KW-1185">Reference proteome</keyword>
<dbReference type="InterPro" id="IPR041677">
    <property type="entry name" value="DNA2/NAM7_AAA_11"/>
</dbReference>
<gene>
    <name evidence="6" type="ORF">D0Z07_2943</name>
</gene>
<feature type="domain" description="DNA2/NAM7 helicase-like C-terminal" evidence="4">
    <location>
        <begin position="723"/>
        <end position="916"/>
    </location>
</feature>
<dbReference type="InterPro" id="IPR057373">
    <property type="entry name" value="ZNFX1"/>
</dbReference>
<keyword evidence="1 6" id="KW-0347">Helicase</keyword>
<dbReference type="InterPro" id="IPR045055">
    <property type="entry name" value="DNA2/NAM7-like"/>
</dbReference>
<accession>A0A9P6VLE6</accession>
<dbReference type="InterPro" id="IPR041679">
    <property type="entry name" value="DNA2/NAM7-like_C"/>
</dbReference>
<evidence type="ECO:0000256" key="1">
    <source>
        <dbReference type="ARBA" id="ARBA00022806"/>
    </source>
</evidence>
<dbReference type="Gene3D" id="3.40.50.300">
    <property type="entry name" value="P-loop containing nucleotide triphosphate hydrolases"/>
    <property type="match status" value="3"/>
</dbReference>
<dbReference type="SUPFAM" id="SSF52540">
    <property type="entry name" value="P-loop containing nucleoside triphosphate hydrolases"/>
    <property type="match status" value="1"/>
</dbReference>
<dbReference type="Pfam" id="PF13086">
    <property type="entry name" value="AAA_11"/>
    <property type="match status" value="1"/>
</dbReference>